<evidence type="ECO:0000256" key="2">
    <source>
        <dbReference type="ARBA" id="ARBA00008883"/>
    </source>
</evidence>
<accession>A0A2N5C4C6</accession>
<dbReference type="RefSeq" id="WP_101684827.1">
    <property type="nucleotide sequence ID" value="NZ_PJRP01000020.1"/>
</dbReference>
<dbReference type="InterPro" id="IPR025669">
    <property type="entry name" value="AAA_dom"/>
</dbReference>
<organism evidence="19 20">
    <name type="scientific">Cupriavidus pauculus</name>
    <dbReference type="NCBI Taxonomy" id="82633"/>
    <lineage>
        <taxon>Bacteria</taxon>
        <taxon>Pseudomonadati</taxon>
        <taxon>Pseudomonadota</taxon>
        <taxon>Betaproteobacteria</taxon>
        <taxon>Burkholderiales</taxon>
        <taxon>Burkholderiaceae</taxon>
        <taxon>Cupriavidus</taxon>
    </lineage>
</organism>
<reference evidence="19 20" key="1">
    <citation type="submission" date="2017-12" db="EMBL/GenBank/DDBJ databases">
        <title>Genome sequence of the active heterotrophic nitrifier-denitrifier, Cupriavidus pauculus UM1.</title>
        <authorList>
            <person name="Putonti C."/>
            <person name="Castignetti D."/>
        </authorList>
    </citation>
    <scope>NUCLEOTIDE SEQUENCE [LARGE SCALE GENOMIC DNA]</scope>
    <source>
        <strain evidence="19 20">UM1</strain>
    </source>
</reference>
<dbReference type="InterPro" id="IPR003856">
    <property type="entry name" value="LPS_length_determ_N"/>
</dbReference>
<protein>
    <submittedName>
        <fullName evidence="19">Tyrosine protein kinase</fullName>
    </submittedName>
</protein>
<evidence type="ECO:0000256" key="8">
    <source>
        <dbReference type="ARBA" id="ARBA00022777"/>
    </source>
</evidence>
<evidence type="ECO:0000256" key="10">
    <source>
        <dbReference type="ARBA" id="ARBA00022989"/>
    </source>
</evidence>
<evidence type="ECO:0000256" key="12">
    <source>
        <dbReference type="ARBA" id="ARBA00023137"/>
    </source>
</evidence>
<dbReference type="EMBL" id="PJRP01000020">
    <property type="protein sequence ID" value="PLP97065.1"/>
    <property type="molecule type" value="Genomic_DNA"/>
</dbReference>
<keyword evidence="14" id="KW-0175">Coiled coil</keyword>
<evidence type="ECO:0000256" key="1">
    <source>
        <dbReference type="ARBA" id="ARBA00004429"/>
    </source>
</evidence>
<evidence type="ECO:0000256" key="4">
    <source>
        <dbReference type="ARBA" id="ARBA00022519"/>
    </source>
</evidence>
<dbReference type="PANTHER" id="PTHR32309">
    <property type="entry name" value="TYROSINE-PROTEIN KINASE"/>
    <property type="match status" value="1"/>
</dbReference>
<evidence type="ECO:0000256" key="15">
    <source>
        <dbReference type="SAM" id="Phobius"/>
    </source>
</evidence>
<evidence type="ECO:0000313" key="20">
    <source>
        <dbReference type="Proteomes" id="UP000234341"/>
    </source>
</evidence>
<keyword evidence="10 15" id="KW-1133">Transmembrane helix</keyword>
<dbReference type="Pfam" id="PF23607">
    <property type="entry name" value="WZC_N"/>
    <property type="match status" value="1"/>
</dbReference>
<feature type="transmembrane region" description="Helical" evidence="15">
    <location>
        <begin position="34"/>
        <end position="55"/>
    </location>
</feature>
<evidence type="ECO:0000256" key="13">
    <source>
        <dbReference type="ARBA" id="ARBA00053015"/>
    </source>
</evidence>
<evidence type="ECO:0000259" key="16">
    <source>
        <dbReference type="Pfam" id="PF02706"/>
    </source>
</evidence>
<dbReference type="OrthoDB" id="9808257at2"/>
<comment type="subcellular location">
    <subcellularLocation>
        <location evidence="1">Cell inner membrane</location>
        <topology evidence="1">Multi-pass membrane protein</topology>
    </subcellularLocation>
</comment>
<dbReference type="Proteomes" id="UP000234341">
    <property type="component" value="Unassembled WGS sequence"/>
</dbReference>
<evidence type="ECO:0000256" key="9">
    <source>
        <dbReference type="ARBA" id="ARBA00022840"/>
    </source>
</evidence>
<keyword evidence="6 15" id="KW-0812">Transmembrane</keyword>
<sequence length="744" mass="80299">MNTDKSSHANAADTWDGPDTSIDFSAYLDVLVRFRWTFILVSAAVILTGVTYALLSKPVYRSDTLVQIEETNQSSNAATKIAAAISPVFDVKPAATAEIELLRSRMVVGKAVDNLRLDIIATPRYFPVVGAAIAGYRGELSTPGLFGWGGFAWGGESIKVDDLQVPAKLDGRKIILTALGDRRFRLTFASDGATGTGTVGTPLTVNTASGPVHIHVTELDGHPGTQYVVTHVPRSAAITDLQEKLIIGERGKQSGVIGIALEDTSAERAAAILNEIGTEYVDQNTRRKAAEAEKSLAFLDKQLPQLKKQVEDSETRYNTMRNQRGTVDLSEESKLYLSQSVQIQTRLQELRQKRQELATRYTPNHPSVEILDSQIAGLTNQLAGVTGKIQRLPEVEQNVLRLMRDVKVSTEMYQALLNDAQQLRLVRASKVGTARLVDPADVPLKPVRPNRMMIAVVSLVMGMLAGAMAVVLRRMMNGGLAEAEDVERHTGMTVYATIPFSTVKAADGVLAMRHPDDPAIEAMRGFRTALQFALANSRSHVVVISGPAPGVGKSFLSANFAAIAATAGRKVLLIDADLRRGGLNRVFERPRSPGMTELLTGTPMHEAIQRDVLPGLDFIATGAQAPQAADLLQAPAMDALLESIQSRYDLVLIDTPPVLAAADAGVLAAKAGAVFLVARADSTTAGELQASLRTIAQAGGEVKGVLFNGLDVEGRWYRPHYRYGKYRYLTQYGTGNANTKAKRA</sequence>
<evidence type="ECO:0000256" key="14">
    <source>
        <dbReference type="SAM" id="Coils"/>
    </source>
</evidence>
<evidence type="ECO:0000256" key="11">
    <source>
        <dbReference type="ARBA" id="ARBA00023136"/>
    </source>
</evidence>
<keyword evidence="12" id="KW-0829">Tyrosine-protein kinase</keyword>
<dbReference type="GO" id="GO:0004713">
    <property type="term" value="F:protein tyrosine kinase activity"/>
    <property type="evidence" value="ECO:0007669"/>
    <property type="project" value="UniProtKB-KW"/>
</dbReference>
<dbReference type="CDD" id="cd05387">
    <property type="entry name" value="BY-kinase"/>
    <property type="match status" value="1"/>
</dbReference>
<evidence type="ECO:0000256" key="7">
    <source>
        <dbReference type="ARBA" id="ARBA00022741"/>
    </source>
</evidence>
<dbReference type="NCBIfam" id="TIGR01007">
    <property type="entry name" value="eps_fam"/>
    <property type="match status" value="1"/>
</dbReference>
<dbReference type="InterPro" id="IPR005702">
    <property type="entry name" value="Wzc-like_C"/>
</dbReference>
<keyword evidence="3" id="KW-1003">Cell membrane</keyword>
<evidence type="ECO:0000256" key="6">
    <source>
        <dbReference type="ARBA" id="ARBA00022692"/>
    </source>
</evidence>
<dbReference type="PANTHER" id="PTHR32309:SF32">
    <property type="entry name" value="TYROSINE-PROTEIN KINASE ETK-RELATED"/>
    <property type="match status" value="1"/>
</dbReference>
<keyword evidence="9" id="KW-0067">ATP-binding</keyword>
<evidence type="ECO:0000256" key="5">
    <source>
        <dbReference type="ARBA" id="ARBA00022679"/>
    </source>
</evidence>
<comment type="similarity">
    <text evidence="2">Belongs to the etk/wzc family.</text>
</comment>
<feature type="domain" description="Polysaccharide chain length determinant N-terminal" evidence="16">
    <location>
        <begin position="21"/>
        <end position="115"/>
    </location>
</feature>
<comment type="catalytic activity">
    <reaction evidence="13">
        <text>L-tyrosyl-[protein] + ATP = O-phospho-L-tyrosyl-[protein] + ADP + H(+)</text>
        <dbReference type="Rhea" id="RHEA:10596"/>
        <dbReference type="Rhea" id="RHEA-COMP:10136"/>
        <dbReference type="Rhea" id="RHEA-COMP:20101"/>
        <dbReference type="ChEBI" id="CHEBI:15378"/>
        <dbReference type="ChEBI" id="CHEBI:30616"/>
        <dbReference type="ChEBI" id="CHEBI:46858"/>
        <dbReference type="ChEBI" id="CHEBI:61978"/>
        <dbReference type="ChEBI" id="CHEBI:456216"/>
    </reaction>
</comment>
<dbReference type="Pfam" id="PF13614">
    <property type="entry name" value="AAA_31"/>
    <property type="match status" value="1"/>
</dbReference>
<dbReference type="InterPro" id="IPR027417">
    <property type="entry name" value="P-loop_NTPase"/>
</dbReference>
<gene>
    <name evidence="19" type="ORF">CYJ10_28675</name>
</gene>
<keyword evidence="7" id="KW-0547">Nucleotide-binding</keyword>
<dbReference type="InterPro" id="IPR050445">
    <property type="entry name" value="Bact_polysacc_biosynth/exp"/>
</dbReference>
<keyword evidence="11 15" id="KW-0472">Membrane</keyword>
<name>A0A2N5C4C6_9BURK</name>
<proteinExistence type="inferred from homology"/>
<dbReference type="GO" id="GO:0005886">
    <property type="term" value="C:plasma membrane"/>
    <property type="evidence" value="ECO:0007669"/>
    <property type="project" value="UniProtKB-SubCell"/>
</dbReference>
<dbReference type="Pfam" id="PF13807">
    <property type="entry name" value="GNVR"/>
    <property type="match status" value="1"/>
</dbReference>
<comment type="caution">
    <text evidence="19">The sequence shown here is derived from an EMBL/GenBank/DDBJ whole genome shotgun (WGS) entry which is preliminary data.</text>
</comment>
<evidence type="ECO:0000256" key="3">
    <source>
        <dbReference type="ARBA" id="ARBA00022475"/>
    </source>
</evidence>
<feature type="coiled-coil region" evidence="14">
    <location>
        <begin position="289"/>
        <end position="360"/>
    </location>
</feature>
<dbReference type="AlphaFoldDB" id="A0A2N5C4C6"/>
<evidence type="ECO:0000259" key="18">
    <source>
        <dbReference type="Pfam" id="PF13807"/>
    </source>
</evidence>
<feature type="domain" description="Tyrosine-protein kinase G-rich" evidence="18">
    <location>
        <begin position="395"/>
        <end position="475"/>
    </location>
</feature>
<dbReference type="GO" id="GO:0005524">
    <property type="term" value="F:ATP binding"/>
    <property type="evidence" value="ECO:0007669"/>
    <property type="project" value="UniProtKB-KW"/>
</dbReference>
<evidence type="ECO:0000259" key="17">
    <source>
        <dbReference type="Pfam" id="PF13614"/>
    </source>
</evidence>
<dbReference type="InterPro" id="IPR032807">
    <property type="entry name" value="GNVR"/>
</dbReference>
<keyword evidence="4" id="KW-0997">Cell inner membrane</keyword>
<evidence type="ECO:0000313" key="19">
    <source>
        <dbReference type="EMBL" id="PLP97065.1"/>
    </source>
</evidence>
<feature type="transmembrane region" description="Helical" evidence="15">
    <location>
        <begin position="452"/>
        <end position="472"/>
    </location>
</feature>
<keyword evidence="8 19" id="KW-0418">Kinase</keyword>
<keyword evidence="5" id="KW-0808">Transferase</keyword>
<feature type="domain" description="AAA" evidence="17">
    <location>
        <begin position="541"/>
        <end position="669"/>
    </location>
</feature>
<dbReference type="Gene3D" id="3.40.50.300">
    <property type="entry name" value="P-loop containing nucleotide triphosphate hydrolases"/>
    <property type="match status" value="1"/>
</dbReference>
<dbReference type="SUPFAM" id="SSF52540">
    <property type="entry name" value="P-loop containing nucleoside triphosphate hydrolases"/>
    <property type="match status" value="1"/>
</dbReference>
<dbReference type="Pfam" id="PF02706">
    <property type="entry name" value="Wzz"/>
    <property type="match status" value="1"/>
</dbReference>